<dbReference type="AlphaFoldDB" id="A0A376WA03"/>
<evidence type="ECO:0000256" key="5">
    <source>
        <dbReference type="SAM" id="Phobius"/>
    </source>
</evidence>
<feature type="transmembrane region" description="Helical" evidence="5">
    <location>
        <begin position="12"/>
        <end position="36"/>
    </location>
</feature>
<accession>A0A376WA03</accession>
<dbReference type="GO" id="GO:0015293">
    <property type="term" value="F:symporter activity"/>
    <property type="evidence" value="ECO:0007669"/>
    <property type="project" value="UniProtKB-KW"/>
</dbReference>
<sequence length="75" mass="8134">MLLISELLPKRIRALGFALVYSIGVAIFGGFAQYFATQSIVLLDSLTAPAWYLGGGTLLSMLALLYVKEPAKELQ</sequence>
<dbReference type="PANTHER" id="PTHR43528">
    <property type="entry name" value="ALPHA-KETOGLUTARATE PERMEASE"/>
    <property type="match status" value="1"/>
</dbReference>
<proteinExistence type="predicted"/>
<keyword evidence="3" id="KW-1003">Cell membrane</keyword>
<evidence type="ECO:0000256" key="3">
    <source>
        <dbReference type="ARBA" id="ARBA00022475"/>
    </source>
</evidence>
<keyword evidence="5" id="KW-1133">Transmembrane helix</keyword>
<dbReference type="InterPro" id="IPR051084">
    <property type="entry name" value="H+-coupled_symporters"/>
</dbReference>
<gene>
    <name evidence="6" type="ORF">NCTC9081_06508</name>
</gene>
<evidence type="ECO:0000313" key="6">
    <source>
        <dbReference type="EMBL" id="STJ20896.1"/>
    </source>
</evidence>
<organism evidence="6 7">
    <name type="scientific">Escherichia coli</name>
    <dbReference type="NCBI Taxonomy" id="562"/>
    <lineage>
        <taxon>Bacteria</taxon>
        <taxon>Pseudomonadati</taxon>
        <taxon>Pseudomonadota</taxon>
        <taxon>Gammaproteobacteria</taxon>
        <taxon>Enterobacterales</taxon>
        <taxon>Enterobacteriaceae</taxon>
        <taxon>Escherichia</taxon>
    </lineage>
</organism>
<evidence type="ECO:0000256" key="2">
    <source>
        <dbReference type="ARBA" id="ARBA00022448"/>
    </source>
</evidence>
<dbReference type="SUPFAM" id="SSF103473">
    <property type="entry name" value="MFS general substrate transporter"/>
    <property type="match status" value="1"/>
</dbReference>
<feature type="transmembrane region" description="Helical" evidence="5">
    <location>
        <begin position="48"/>
        <end position="67"/>
    </location>
</feature>
<evidence type="ECO:0000256" key="4">
    <source>
        <dbReference type="ARBA" id="ARBA00022847"/>
    </source>
</evidence>
<name>A0A376WA03_ECOLX</name>
<keyword evidence="5" id="KW-0472">Membrane</keyword>
<dbReference type="GO" id="GO:0005886">
    <property type="term" value="C:plasma membrane"/>
    <property type="evidence" value="ECO:0007669"/>
    <property type="project" value="UniProtKB-SubCell"/>
</dbReference>
<keyword evidence="2" id="KW-0813">Transport</keyword>
<dbReference type="EMBL" id="UGCV01000008">
    <property type="protein sequence ID" value="STJ20896.1"/>
    <property type="molecule type" value="Genomic_DNA"/>
</dbReference>
<evidence type="ECO:0000256" key="1">
    <source>
        <dbReference type="ARBA" id="ARBA00004651"/>
    </source>
</evidence>
<evidence type="ECO:0000313" key="7">
    <source>
        <dbReference type="Proteomes" id="UP000254716"/>
    </source>
</evidence>
<dbReference type="Proteomes" id="UP000254716">
    <property type="component" value="Unassembled WGS sequence"/>
</dbReference>
<reference evidence="6 7" key="1">
    <citation type="submission" date="2018-06" db="EMBL/GenBank/DDBJ databases">
        <authorList>
            <consortium name="Pathogen Informatics"/>
            <person name="Doyle S."/>
        </authorList>
    </citation>
    <scope>NUCLEOTIDE SEQUENCE [LARGE SCALE GENOMIC DNA]</scope>
    <source>
        <strain evidence="6 7">NCTC9081</strain>
    </source>
</reference>
<keyword evidence="5 6" id="KW-0812">Transmembrane</keyword>
<dbReference type="PANTHER" id="PTHR43528:SF1">
    <property type="entry name" value="ALPHA-KETOGLUTARATE PERMEASE"/>
    <property type="match status" value="1"/>
</dbReference>
<protein>
    <submittedName>
        <fullName evidence="6">Transporter transmembrane protein</fullName>
    </submittedName>
</protein>
<keyword evidence="4" id="KW-0769">Symport</keyword>
<dbReference type="InterPro" id="IPR036259">
    <property type="entry name" value="MFS_trans_sf"/>
</dbReference>
<comment type="subcellular location">
    <subcellularLocation>
        <location evidence="1">Cell membrane</location>
        <topology evidence="1">Multi-pass membrane protein</topology>
    </subcellularLocation>
</comment>